<dbReference type="AlphaFoldDB" id="A0A1H5APE6"/>
<keyword evidence="2" id="KW-0472">Membrane</keyword>
<proteinExistence type="predicted"/>
<evidence type="ECO:0000256" key="2">
    <source>
        <dbReference type="SAM" id="Phobius"/>
    </source>
</evidence>
<feature type="transmembrane region" description="Helical" evidence="2">
    <location>
        <begin position="164"/>
        <end position="183"/>
    </location>
</feature>
<feature type="compositionally biased region" description="Basic and acidic residues" evidence="1">
    <location>
        <begin position="523"/>
        <end position="538"/>
    </location>
</feature>
<feature type="transmembrane region" description="Helical" evidence="2">
    <location>
        <begin position="29"/>
        <end position="52"/>
    </location>
</feature>
<feature type="transmembrane region" description="Helical" evidence="2">
    <location>
        <begin position="93"/>
        <end position="112"/>
    </location>
</feature>
<reference evidence="3 4" key="1">
    <citation type="submission" date="2016-10" db="EMBL/GenBank/DDBJ databases">
        <authorList>
            <person name="de Groot N.N."/>
        </authorList>
    </citation>
    <scope>NUCLEOTIDE SEQUENCE [LARGE SCALE GENOMIC DNA]</scope>
    <source>
        <strain evidence="3 4">DSM 40306</strain>
    </source>
</reference>
<feature type="transmembrane region" description="Helical" evidence="2">
    <location>
        <begin position="263"/>
        <end position="285"/>
    </location>
</feature>
<feature type="transmembrane region" description="Helical" evidence="2">
    <location>
        <begin position="399"/>
        <end position="421"/>
    </location>
</feature>
<dbReference type="STRING" id="67331.SAMN04490357_4807"/>
<dbReference type="EMBL" id="FNTD01000004">
    <property type="protein sequence ID" value="SED43798.1"/>
    <property type="molecule type" value="Genomic_DNA"/>
</dbReference>
<feature type="region of interest" description="Disordered" evidence="1">
    <location>
        <begin position="510"/>
        <end position="581"/>
    </location>
</feature>
<protein>
    <recommendedName>
        <fullName evidence="5">Integral membrane protein</fullName>
    </recommendedName>
</protein>
<evidence type="ECO:0000313" key="3">
    <source>
        <dbReference type="EMBL" id="SED43798.1"/>
    </source>
</evidence>
<keyword evidence="2" id="KW-1133">Transmembrane helix</keyword>
<feature type="transmembrane region" description="Helical" evidence="2">
    <location>
        <begin position="132"/>
        <end position="152"/>
    </location>
</feature>
<feature type="transmembrane region" description="Helical" evidence="2">
    <location>
        <begin position="328"/>
        <end position="350"/>
    </location>
</feature>
<feature type="region of interest" description="Disordered" evidence="1">
    <location>
        <begin position="432"/>
        <end position="485"/>
    </location>
</feature>
<sequence length="581" mass="59376">MTQMTDRRPSLTPLSTRLRDRPPGLSASLLNGVVAAGLGLGTLTVLVLGLWISSPYPDSGPGGALHIAAALWLLAHGVELVRTGTVSGAQLPVGVTPLLLLALPAWLLYRAGRYATDASADPDGPPPVPVRTAWLGVVVGYLGVGTAATVYCSGGELRPSWGGVTVWLPLVAVAGAGAGVWSAHGYPPQPLLRALKVLPGPVRRAVSGTDARARLGTAARAAAAATAVLTGGGALLVAASMVWHGAAARASFLELTDGWTGRFAVLLLGMALIPNASVWAASYALGPGFVLGAGHPVHPFASDPAPLLPPFPLLAAVPDAGPGTRLNWAAGLLPAVAAMVAGWFVARAAVRGPRRWRTGRTAGVALLTAVVCALLLTLLAALAGGPMGVAALSRFGPPWWLTGPAAGAWTALFGLPTALVVRAWRLWRGRAGTAPAGATPKPPAGAPEARPKSRSGGGTGPRARREDTPLAPQKPVRDPTLAVEEGYDILPAEPFVPGLRDDLDRALRQAATPGPAENTADETPPRDDRQDETPREDENPQVGAGEDAGTPEGAGTLRETGNPREAGTGEDAGTPQRDETP</sequence>
<keyword evidence="2" id="KW-0812">Transmembrane</keyword>
<dbReference type="Proteomes" id="UP000182375">
    <property type="component" value="Unassembled WGS sequence"/>
</dbReference>
<dbReference type="InterPro" id="IPR045931">
    <property type="entry name" value="DUF6350"/>
</dbReference>
<organism evidence="3 4">
    <name type="scientific">Streptomyces misionensis</name>
    <dbReference type="NCBI Taxonomy" id="67331"/>
    <lineage>
        <taxon>Bacteria</taxon>
        <taxon>Bacillati</taxon>
        <taxon>Actinomycetota</taxon>
        <taxon>Actinomycetes</taxon>
        <taxon>Kitasatosporales</taxon>
        <taxon>Streptomycetaceae</taxon>
        <taxon>Streptomyces</taxon>
    </lineage>
</organism>
<dbReference type="Pfam" id="PF19877">
    <property type="entry name" value="DUF6350"/>
    <property type="match status" value="1"/>
</dbReference>
<feature type="transmembrane region" description="Helical" evidence="2">
    <location>
        <begin position="221"/>
        <end position="243"/>
    </location>
</feature>
<feature type="transmembrane region" description="Helical" evidence="2">
    <location>
        <begin position="362"/>
        <end position="387"/>
    </location>
</feature>
<evidence type="ECO:0008006" key="5">
    <source>
        <dbReference type="Google" id="ProtNLM"/>
    </source>
</evidence>
<evidence type="ECO:0000256" key="1">
    <source>
        <dbReference type="SAM" id="MobiDB-lite"/>
    </source>
</evidence>
<feature type="transmembrane region" description="Helical" evidence="2">
    <location>
        <begin position="64"/>
        <end position="81"/>
    </location>
</feature>
<evidence type="ECO:0000313" key="4">
    <source>
        <dbReference type="Proteomes" id="UP000182375"/>
    </source>
</evidence>
<gene>
    <name evidence="3" type="ORF">SAMN04490357_4807</name>
</gene>
<name>A0A1H5APE6_9ACTN</name>
<accession>A0A1H5APE6</accession>